<dbReference type="OrthoDB" id="1273588at2"/>
<keyword evidence="1" id="KW-0812">Transmembrane</keyword>
<feature type="transmembrane region" description="Helical" evidence="1">
    <location>
        <begin position="46"/>
        <end position="64"/>
    </location>
</feature>
<proteinExistence type="predicted"/>
<dbReference type="eggNOG" id="ENOG5033EU9">
    <property type="taxonomic scope" value="Bacteria"/>
</dbReference>
<reference evidence="2 3" key="1">
    <citation type="submission" date="2014-07" db="EMBL/GenBank/DDBJ databases">
        <title>Genome of Chryseobacterium piperi CTM.</title>
        <authorList>
            <person name="Pipes S.E."/>
            <person name="Stropko S.J."/>
            <person name="Newman J.D."/>
        </authorList>
    </citation>
    <scope>NUCLEOTIDE SEQUENCE [LARGE SCALE GENOMIC DNA]</scope>
    <source>
        <strain evidence="2 3">CTM</strain>
    </source>
</reference>
<dbReference type="Proteomes" id="UP000028709">
    <property type="component" value="Unassembled WGS sequence"/>
</dbReference>
<dbReference type="KEGG" id="cpip:CJF12_14370"/>
<comment type="caution">
    <text evidence="2">The sequence shown here is derived from an EMBL/GenBank/DDBJ whole genome shotgun (WGS) entry which is preliminary data.</text>
</comment>
<dbReference type="RefSeq" id="WP_034684497.1">
    <property type="nucleotide sequence ID" value="NZ_CP023049.2"/>
</dbReference>
<evidence type="ECO:0000256" key="1">
    <source>
        <dbReference type="SAM" id="Phobius"/>
    </source>
</evidence>
<protein>
    <submittedName>
        <fullName evidence="2">Uncharacterized protein</fullName>
    </submittedName>
</protein>
<accession>A0A086BF57</accession>
<dbReference type="EMBL" id="JPRJ01000016">
    <property type="protein sequence ID" value="KFF27571.1"/>
    <property type="molecule type" value="Genomic_DNA"/>
</dbReference>
<evidence type="ECO:0000313" key="3">
    <source>
        <dbReference type="Proteomes" id="UP000028709"/>
    </source>
</evidence>
<dbReference type="STRING" id="558152.IQ37_10130"/>
<dbReference type="AlphaFoldDB" id="A0A086BF57"/>
<keyword evidence="1" id="KW-1133">Transmembrane helix</keyword>
<sequence>MKEFDIEKLERKNIYKVPDDMFSTIQERVMNDVKANKKAPVFKLNWVYAVAASLALIFGSTFVLNSNSNTTKDSGNTQVNYAQNNPSAKSESEIAYETLTSDLTSVENNNQIVVNQESKNSVYPQNIEVNNTIKPKTAKTVSKQTETRMNEYLDSFSNTEIAELANNSTQDVYLDLYN</sequence>
<gene>
    <name evidence="2" type="ORF">IQ37_10130</name>
</gene>
<keyword evidence="3" id="KW-1185">Reference proteome</keyword>
<evidence type="ECO:0000313" key="2">
    <source>
        <dbReference type="EMBL" id="KFF27571.1"/>
    </source>
</evidence>
<organism evidence="2 3">
    <name type="scientific">Chryseobacterium piperi</name>
    <dbReference type="NCBI Taxonomy" id="558152"/>
    <lineage>
        <taxon>Bacteria</taxon>
        <taxon>Pseudomonadati</taxon>
        <taxon>Bacteroidota</taxon>
        <taxon>Flavobacteriia</taxon>
        <taxon>Flavobacteriales</taxon>
        <taxon>Weeksellaceae</taxon>
        <taxon>Chryseobacterium group</taxon>
        <taxon>Chryseobacterium</taxon>
    </lineage>
</organism>
<keyword evidence="1" id="KW-0472">Membrane</keyword>
<name>A0A086BF57_9FLAO</name>